<feature type="transmembrane region" description="Helical" evidence="6">
    <location>
        <begin position="117"/>
        <end position="139"/>
    </location>
</feature>
<dbReference type="InterPro" id="IPR001958">
    <property type="entry name" value="Tet-R_TetA/multi-R_MdtG-like"/>
</dbReference>
<feature type="transmembrane region" description="Helical" evidence="6">
    <location>
        <begin position="93"/>
        <end position="111"/>
    </location>
</feature>
<evidence type="ECO:0000256" key="5">
    <source>
        <dbReference type="ARBA" id="ARBA00023136"/>
    </source>
</evidence>
<evidence type="ECO:0000259" key="7">
    <source>
        <dbReference type="PROSITE" id="PS50850"/>
    </source>
</evidence>
<dbReference type="PANTHER" id="PTHR42718:SF9">
    <property type="entry name" value="MAJOR FACILITATOR SUPERFAMILY MULTIDRUG TRANSPORTER MFSC"/>
    <property type="match status" value="1"/>
</dbReference>
<evidence type="ECO:0000313" key="8">
    <source>
        <dbReference type="EMBL" id="GCE15277.1"/>
    </source>
</evidence>
<dbReference type="Proteomes" id="UP000287352">
    <property type="component" value="Unassembled WGS sequence"/>
</dbReference>
<protein>
    <submittedName>
        <fullName evidence="8">Tetracycline resistance MFS efflux pump</fullName>
    </submittedName>
</protein>
<sequence length="422" mass="45586">MQTAVLEQKTVTSPLQESVRPKEPTAALIFLIGCVSLLMTGFAIIIPVFPQRLQSFGMGSEMLALMEGAFGLGMFLFSTPMGTWSGRIGRKPILFISLAGFIVTNLLLAFVNVPLFFIPIRFVEGMLLSGLIPSAMSMVGDTIPLEKQGRWIGLLTTAQAVGFALGPGLGGVLYQSMGFASPFLLSATIALMASLLAIFLVPETLSRQAKAQARQQRVTRGTGASQPKQWQLASLIWLVAPFLVIDFGMIFTYPFVFPQFPFFFEKILHYSSAQYGLLFSAYGMALAVFPLILGRLSEKLPKRPLIVMGSLLFSSLIVFTLVAPLYPFLLVGAVLSGLGSAFVEPAMGSIYLANTNEENRGQIMGLRGSAISLAVMLGPLMQALVGLWITPQTTFAIGVLISLGMALVAFLLLKKPRQARQA</sequence>
<feature type="transmembrane region" description="Helical" evidence="6">
    <location>
        <begin position="26"/>
        <end position="50"/>
    </location>
</feature>
<dbReference type="Gene3D" id="1.20.1720.10">
    <property type="entry name" value="Multidrug resistance protein D"/>
    <property type="match status" value="1"/>
</dbReference>
<evidence type="ECO:0000256" key="6">
    <source>
        <dbReference type="SAM" id="Phobius"/>
    </source>
</evidence>
<feature type="transmembrane region" description="Helical" evidence="6">
    <location>
        <begin position="179"/>
        <end position="201"/>
    </location>
</feature>
<gene>
    <name evidence="8" type="ORF">KTT_51360</name>
</gene>
<evidence type="ECO:0000313" key="9">
    <source>
        <dbReference type="Proteomes" id="UP000287352"/>
    </source>
</evidence>
<keyword evidence="4 6" id="KW-1133">Transmembrane helix</keyword>
<reference evidence="9" key="1">
    <citation type="submission" date="2018-12" db="EMBL/GenBank/DDBJ databases">
        <title>Tengunoibacter tsumagoiensis gen. nov., sp. nov., Dictyobacter kobayashii sp. nov., D. alpinus sp. nov., and D. joshuensis sp. nov. and description of Dictyobacteraceae fam. nov. within the order Ktedonobacterales isolated from Tengu-no-mugimeshi.</title>
        <authorList>
            <person name="Wang C.M."/>
            <person name="Zheng Y."/>
            <person name="Sakai Y."/>
            <person name="Toyoda A."/>
            <person name="Minakuchi Y."/>
            <person name="Abe K."/>
            <person name="Yokota A."/>
            <person name="Yabe S."/>
        </authorList>
    </citation>
    <scope>NUCLEOTIDE SEQUENCE [LARGE SCALE GENOMIC DNA]</scope>
    <source>
        <strain evidence="9">Uno3</strain>
    </source>
</reference>
<feature type="domain" description="Major facilitator superfamily (MFS) profile" evidence="7">
    <location>
        <begin position="27"/>
        <end position="417"/>
    </location>
</feature>
<dbReference type="RefSeq" id="WP_161975757.1">
    <property type="nucleotide sequence ID" value="NZ_BIFR01000002.1"/>
</dbReference>
<keyword evidence="5 6" id="KW-0472">Membrane</keyword>
<name>A0A402A7Y4_9CHLR</name>
<feature type="transmembrane region" description="Helical" evidence="6">
    <location>
        <begin position="305"/>
        <end position="323"/>
    </location>
</feature>
<dbReference type="Gene3D" id="1.20.1250.20">
    <property type="entry name" value="MFS general substrate transporter like domains"/>
    <property type="match status" value="1"/>
</dbReference>
<dbReference type="InterPro" id="IPR036259">
    <property type="entry name" value="MFS_trans_sf"/>
</dbReference>
<dbReference type="CDD" id="cd17325">
    <property type="entry name" value="MFS_MdtG_SLC18_like"/>
    <property type="match status" value="1"/>
</dbReference>
<proteinExistence type="predicted"/>
<dbReference type="InterPro" id="IPR011701">
    <property type="entry name" value="MFS"/>
</dbReference>
<evidence type="ECO:0000256" key="4">
    <source>
        <dbReference type="ARBA" id="ARBA00022989"/>
    </source>
</evidence>
<dbReference type="GO" id="GO:0005886">
    <property type="term" value="C:plasma membrane"/>
    <property type="evidence" value="ECO:0007669"/>
    <property type="project" value="UniProtKB-SubCell"/>
</dbReference>
<dbReference type="EMBL" id="BIFR01000002">
    <property type="protein sequence ID" value="GCE15277.1"/>
    <property type="molecule type" value="Genomic_DNA"/>
</dbReference>
<dbReference type="PANTHER" id="PTHR42718">
    <property type="entry name" value="MAJOR FACILITATOR SUPERFAMILY MULTIDRUG TRANSPORTER MFSC"/>
    <property type="match status" value="1"/>
</dbReference>
<dbReference type="PRINTS" id="PR01035">
    <property type="entry name" value="TCRTETA"/>
</dbReference>
<accession>A0A402A7Y4</accession>
<feature type="transmembrane region" description="Helical" evidence="6">
    <location>
        <begin position="365"/>
        <end position="389"/>
    </location>
</feature>
<feature type="transmembrane region" description="Helical" evidence="6">
    <location>
        <begin position="275"/>
        <end position="293"/>
    </location>
</feature>
<dbReference type="GO" id="GO:0022857">
    <property type="term" value="F:transmembrane transporter activity"/>
    <property type="evidence" value="ECO:0007669"/>
    <property type="project" value="InterPro"/>
</dbReference>
<feature type="transmembrane region" description="Helical" evidence="6">
    <location>
        <begin position="235"/>
        <end position="255"/>
    </location>
</feature>
<dbReference type="SUPFAM" id="SSF103473">
    <property type="entry name" value="MFS general substrate transporter"/>
    <property type="match status" value="1"/>
</dbReference>
<dbReference type="InterPro" id="IPR020846">
    <property type="entry name" value="MFS_dom"/>
</dbReference>
<feature type="transmembrane region" description="Helical" evidence="6">
    <location>
        <begin position="151"/>
        <end position="173"/>
    </location>
</feature>
<evidence type="ECO:0000256" key="1">
    <source>
        <dbReference type="ARBA" id="ARBA00004651"/>
    </source>
</evidence>
<keyword evidence="9" id="KW-1185">Reference proteome</keyword>
<evidence type="ECO:0000256" key="2">
    <source>
        <dbReference type="ARBA" id="ARBA00022448"/>
    </source>
</evidence>
<keyword evidence="2" id="KW-0813">Transport</keyword>
<comment type="subcellular location">
    <subcellularLocation>
        <location evidence="1">Cell membrane</location>
        <topology evidence="1">Multi-pass membrane protein</topology>
    </subcellularLocation>
</comment>
<evidence type="ECO:0000256" key="3">
    <source>
        <dbReference type="ARBA" id="ARBA00022692"/>
    </source>
</evidence>
<feature type="transmembrane region" description="Helical" evidence="6">
    <location>
        <begin position="329"/>
        <end position="353"/>
    </location>
</feature>
<comment type="caution">
    <text evidence="8">The sequence shown here is derived from an EMBL/GenBank/DDBJ whole genome shotgun (WGS) entry which is preliminary data.</text>
</comment>
<keyword evidence="3 6" id="KW-0812">Transmembrane</keyword>
<feature type="transmembrane region" description="Helical" evidence="6">
    <location>
        <begin position="62"/>
        <end position="81"/>
    </location>
</feature>
<dbReference type="Pfam" id="PF07690">
    <property type="entry name" value="MFS_1"/>
    <property type="match status" value="1"/>
</dbReference>
<organism evidence="8 9">
    <name type="scientific">Tengunoibacter tsumagoiensis</name>
    <dbReference type="NCBI Taxonomy" id="2014871"/>
    <lineage>
        <taxon>Bacteria</taxon>
        <taxon>Bacillati</taxon>
        <taxon>Chloroflexota</taxon>
        <taxon>Ktedonobacteria</taxon>
        <taxon>Ktedonobacterales</taxon>
        <taxon>Dictyobacteraceae</taxon>
        <taxon>Tengunoibacter</taxon>
    </lineage>
</organism>
<dbReference type="PROSITE" id="PS50850">
    <property type="entry name" value="MFS"/>
    <property type="match status" value="1"/>
</dbReference>
<dbReference type="AlphaFoldDB" id="A0A402A7Y4"/>
<feature type="transmembrane region" description="Helical" evidence="6">
    <location>
        <begin position="395"/>
        <end position="413"/>
    </location>
</feature>